<organism evidence="1">
    <name type="scientific">Siphoviridae sp. ctqPo10</name>
    <dbReference type="NCBI Taxonomy" id="2827948"/>
    <lineage>
        <taxon>Viruses</taxon>
        <taxon>Duplodnaviria</taxon>
        <taxon>Heunggongvirae</taxon>
        <taxon>Uroviricota</taxon>
        <taxon>Caudoviricetes</taxon>
    </lineage>
</organism>
<reference evidence="1" key="1">
    <citation type="journal article" date="2021" name="Proc. Natl. Acad. Sci. U.S.A.">
        <title>A Catalog of Tens of Thousands of Viruses from Human Metagenomes Reveals Hidden Associations with Chronic Diseases.</title>
        <authorList>
            <person name="Tisza M.J."/>
            <person name="Buck C.B."/>
        </authorList>
    </citation>
    <scope>NUCLEOTIDE SEQUENCE</scope>
    <source>
        <strain evidence="1">CtqPo10</strain>
    </source>
</reference>
<sequence length="68" mass="7677">MNNNGKIKLELTPKEISILSNGLICLIDNAYKAEKLTYETSVIKALDESAEIYQKLNQKICNSVSRME</sequence>
<name>A0A8S5SUW2_9CAUD</name>
<accession>A0A8S5SUW2</accession>
<dbReference type="EMBL" id="BK032682">
    <property type="protein sequence ID" value="DAF54817.1"/>
    <property type="molecule type" value="Genomic_DNA"/>
</dbReference>
<protein>
    <submittedName>
        <fullName evidence="1">Uncharacterized protein</fullName>
    </submittedName>
</protein>
<evidence type="ECO:0000313" key="1">
    <source>
        <dbReference type="EMBL" id="DAF54817.1"/>
    </source>
</evidence>
<proteinExistence type="predicted"/>